<accession>A0A1G9VZG4</accession>
<sequence length="301" mass="34758">MKLLNYEDFTQSIKENLQTQFDEDVKININQVTKNNNLKLDGLVIISPGQVVSPTIYLNPLYEEYKSGLSLDAITKKINETYANAKVPEFAKEADRYTDYDFVKEHLAIKLINYERNKETLENVPHIRRLDLALVFLCVIDKDDKQSASVLIKNSHLKFWNIDTDTLFADALINAPTFLKPNCYSLFKTVYEKKHMELMELDEVRLDDDDLLILTNENKVNGASCIFYPGVLEKIATKLDSDLYIIPSSIHEVLILRKTDNIKKDDLNFLINTVNQSELAQTEILSDNVYIYDFDDKILTK</sequence>
<reference evidence="2" key="1">
    <citation type="submission" date="2016-10" db="EMBL/GenBank/DDBJ databases">
        <authorList>
            <person name="Varghese N."/>
            <person name="Submissions S."/>
        </authorList>
    </citation>
    <scope>NUCLEOTIDE SEQUENCE [LARGE SCALE GENOMIC DNA]</scope>
    <source>
        <strain evidence="2">M83</strain>
    </source>
</reference>
<protein>
    <recommendedName>
        <fullName evidence="3">DUF1444 family protein</fullName>
    </recommendedName>
</protein>
<evidence type="ECO:0000313" key="2">
    <source>
        <dbReference type="Proteomes" id="UP000187651"/>
    </source>
</evidence>
<dbReference type="OrthoDB" id="1655031at2"/>
<dbReference type="EMBL" id="FNHZ01000002">
    <property type="protein sequence ID" value="SDM77698.1"/>
    <property type="molecule type" value="Genomic_DNA"/>
</dbReference>
<dbReference type="AlphaFoldDB" id="A0A1G9VZG4"/>
<evidence type="ECO:0000313" key="1">
    <source>
        <dbReference type="EMBL" id="SDM77698.1"/>
    </source>
</evidence>
<dbReference type="Pfam" id="PF18941">
    <property type="entry name" value="DUF5688"/>
    <property type="match status" value="1"/>
</dbReference>
<proteinExistence type="predicted"/>
<organism evidence="1 2">
    <name type="scientific">Lachnospira pectinoschiza</name>
    <dbReference type="NCBI Taxonomy" id="28052"/>
    <lineage>
        <taxon>Bacteria</taxon>
        <taxon>Bacillati</taxon>
        <taxon>Bacillota</taxon>
        <taxon>Clostridia</taxon>
        <taxon>Lachnospirales</taxon>
        <taxon>Lachnospiraceae</taxon>
        <taxon>Lachnospira</taxon>
    </lineage>
</organism>
<evidence type="ECO:0008006" key="3">
    <source>
        <dbReference type="Google" id="ProtNLM"/>
    </source>
</evidence>
<keyword evidence="2" id="KW-1185">Reference proteome</keyword>
<name>A0A1G9VZG4_9FIRM</name>
<gene>
    <name evidence="1" type="ORF">SAMN05216544_1139</name>
</gene>
<dbReference type="RefSeq" id="WP_074521317.1">
    <property type="nucleotide sequence ID" value="NZ_FNHZ01000002.1"/>
</dbReference>
<dbReference type="InterPro" id="IPR043743">
    <property type="entry name" value="DUF5688"/>
</dbReference>
<dbReference type="Proteomes" id="UP000187651">
    <property type="component" value="Unassembled WGS sequence"/>
</dbReference>